<keyword evidence="4" id="KW-0862">Zinc</keyword>
<dbReference type="AlphaFoldDB" id="A0A9P7Z6F1"/>
<dbReference type="EMBL" id="MU253816">
    <property type="protein sequence ID" value="KAG9246126.1"/>
    <property type="molecule type" value="Genomic_DNA"/>
</dbReference>
<evidence type="ECO:0000256" key="4">
    <source>
        <dbReference type="ARBA" id="ARBA00022833"/>
    </source>
</evidence>
<keyword evidence="1" id="KW-0479">Metal-binding</keyword>
<evidence type="ECO:0000256" key="6">
    <source>
        <dbReference type="SAM" id="MobiDB-lite"/>
    </source>
</evidence>
<dbReference type="SUPFAM" id="SSF57667">
    <property type="entry name" value="beta-beta-alpha zinc fingers"/>
    <property type="match status" value="2"/>
</dbReference>
<dbReference type="PROSITE" id="PS50157">
    <property type="entry name" value="ZINC_FINGER_C2H2_2"/>
    <property type="match status" value="4"/>
</dbReference>
<dbReference type="GO" id="GO:0000978">
    <property type="term" value="F:RNA polymerase II cis-regulatory region sequence-specific DNA binding"/>
    <property type="evidence" value="ECO:0007669"/>
    <property type="project" value="UniProtKB-ARBA"/>
</dbReference>
<reference evidence="8" key="1">
    <citation type="journal article" date="2021" name="IMA Fungus">
        <title>Genomic characterization of three marine fungi, including Emericellopsis atlantica sp. nov. with signatures of a generalist lifestyle and marine biomass degradation.</title>
        <authorList>
            <person name="Hagestad O.C."/>
            <person name="Hou L."/>
            <person name="Andersen J.H."/>
            <person name="Hansen E.H."/>
            <person name="Altermark B."/>
            <person name="Li C."/>
            <person name="Kuhnert E."/>
            <person name="Cox R.J."/>
            <person name="Crous P.W."/>
            <person name="Spatafora J.W."/>
            <person name="Lail K."/>
            <person name="Amirebrahimi M."/>
            <person name="Lipzen A."/>
            <person name="Pangilinan J."/>
            <person name="Andreopoulos W."/>
            <person name="Hayes R.D."/>
            <person name="Ng V."/>
            <person name="Grigoriev I.V."/>
            <person name="Jackson S.A."/>
            <person name="Sutton T.D.S."/>
            <person name="Dobson A.D.W."/>
            <person name="Rama T."/>
        </authorList>
    </citation>
    <scope>NUCLEOTIDE SEQUENCE</scope>
    <source>
        <strain evidence="8">TRa3180A</strain>
    </source>
</reference>
<protein>
    <recommendedName>
        <fullName evidence="7">C2H2-type domain-containing protein</fullName>
    </recommendedName>
</protein>
<sequence length="517" mass="58189">MRNFNRSTDSDVSGDDINNDIDITAPDQSVTDNIPNYLNLPGGHIWYPRQSRNVESLVTSTPQSRAMVTPQYALPQYGSSTSAVNYMPPLCTPSQHNPFYSTSTSELLVPLPAFFLHHPPERGTTGASRTTQIDPYAESNDIYGRNARQGHSKQEPVQSWTSMKSTPISSADNPQIGIFDLNHVENQTDDLGNTEVDRMMRELQAKLRVGNHTTTFKPESVAGVSETHLVNCIPHGDKLYPWLTTRPQGDVSSLAQSAQRAKPFTCGRPKCGKRFIQKTHLEIHDRKHTGAKPYSCPFDNCNRWFSQQGNLKTHIRRHTGDKPYQCDICGKLFAQRGNVTAHQATHTKARPFVCQLKKCDKTFTQRGNLKSHMNKFHADDIRELTTKIASVNSLDYVTEDERQLWQYLAVTYKNANKGIKGRGRERDSSIKDAKPTALQEMEIARMRMPPYSSLGQDIHQIEYNHAESYNSFEHMDVEHSSKYSASSYCGSPLYDNASDGSDGYDSGNSHESFGDHH</sequence>
<feature type="compositionally biased region" description="Polar residues" evidence="6">
    <location>
        <begin position="155"/>
        <end position="167"/>
    </location>
</feature>
<feature type="region of interest" description="Disordered" evidence="6">
    <location>
        <begin position="1"/>
        <end position="29"/>
    </location>
</feature>
<feature type="region of interest" description="Disordered" evidence="6">
    <location>
        <begin position="148"/>
        <end position="167"/>
    </location>
</feature>
<dbReference type="Gene3D" id="3.30.160.60">
    <property type="entry name" value="Classic Zinc Finger"/>
    <property type="match status" value="4"/>
</dbReference>
<dbReference type="OrthoDB" id="427030at2759"/>
<evidence type="ECO:0000259" key="7">
    <source>
        <dbReference type="PROSITE" id="PS50157"/>
    </source>
</evidence>
<feature type="domain" description="C2H2-type" evidence="7">
    <location>
        <begin position="294"/>
        <end position="323"/>
    </location>
</feature>
<feature type="domain" description="C2H2-type" evidence="7">
    <location>
        <begin position="352"/>
        <end position="382"/>
    </location>
</feature>
<dbReference type="Pfam" id="PF00096">
    <property type="entry name" value="zf-C2H2"/>
    <property type="match status" value="4"/>
</dbReference>
<dbReference type="GO" id="GO:0008270">
    <property type="term" value="F:zinc ion binding"/>
    <property type="evidence" value="ECO:0007669"/>
    <property type="project" value="UniProtKB-KW"/>
</dbReference>
<evidence type="ECO:0000256" key="1">
    <source>
        <dbReference type="ARBA" id="ARBA00022723"/>
    </source>
</evidence>
<dbReference type="InterPro" id="IPR013087">
    <property type="entry name" value="Znf_C2H2_type"/>
</dbReference>
<feature type="compositionally biased region" description="Polar residues" evidence="6">
    <location>
        <begin position="1"/>
        <end position="11"/>
    </location>
</feature>
<proteinExistence type="predicted"/>
<keyword evidence="3 5" id="KW-0863">Zinc-finger</keyword>
<gene>
    <name evidence="8" type="ORF">BJ878DRAFT_310941</name>
</gene>
<dbReference type="SMART" id="SM00355">
    <property type="entry name" value="ZnF_C2H2"/>
    <property type="match status" value="4"/>
</dbReference>
<evidence type="ECO:0000256" key="5">
    <source>
        <dbReference type="PROSITE-ProRule" id="PRU00042"/>
    </source>
</evidence>
<accession>A0A9P7Z6F1</accession>
<dbReference type="InterPro" id="IPR036236">
    <property type="entry name" value="Znf_C2H2_sf"/>
</dbReference>
<feature type="domain" description="C2H2-type" evidence="7">
    <location>
        <begin position="264"/>
        <end position="293"/>
    </location>
</feature>
<dbReference type="FunFam" id="3.30.160.60:FF:000446">
    <property type="entry name" value="Zinc finger protein"/>
    <property type="match status" value="2"/>
</dbReference>
<dbReference type="PANTHER" id="PTHR23235">
    <property type="entry name" value="KRUEPPEL-LIKE TRANSCRIPTION FACTOR"/>
    <property type="match status" value="1"/>
</dbReference>
<keyword evidence="9" id="KW-1185">Reference proteome</keyword>
<dbReference type="GO" id="GO:0000981">
    <property type="term" value="F:DNA-binding transcription factor activity, RNA polymerase II-specific"/>
    <property type="evidence" value="ECO:0007669"/>
    <property type="project" value="UniProtKB-ARBA"/>
</dbReference>
<dbReference type="FunFam" id="3.30.160.60:FF:000072">
    <property type="entry name" value="zinc finger protein 143 isoform X1"/>
    <property type="match status" value="1"/>
</dbReference>
<dbReference type="Proteomes" id="UP000887226">
    <property type="component" value="Unassembled WGS sequence"/>
</dbReference>
<dbReference type="FunFam" id="3.30.160.60:FF:000557">
    <property type="entry name" value="zinc finger and SCAN domain-containing protein 29"/>
    <property type="match status" value="1"/>
</dbReference>
<organism evidence="8 9">
    <name type="scientific">Calycina marina</name>
    <dbReference type="NCBI Taxonomy" id="1763456"/>
    <lineage>
        <taxon>Eukaryota</taxon>
        <taxon>Fungi</taxon>
        <taxon>Dikarya</taxon>
        <taxon>Ascomycota</taxon>
        <taxon>Pezizomycotina</taxon>
        <taxon>Leotiomycetes</taxon>
        <taxon>Helotiales</taxon>
        <taxon>Pezizellaceae</taxon>
        <taxon>Calycina</taxon>
    </lineage>
</organism>
<feature type="region of interest" description="Disordered" evidence="6">
    <location>
        <begin position="498"/>
        <end position="517"/>
    </location>
</feature>
<comment type="caution">
    <text evidence="8">The sequence shown here is derived from an EMBL/GenBank/DDBJ whole genome shotgun (WGS) entry which is preliminary data.</text>
</comment>
<keyword evidence="2" id="KW-0677">Repeat</keyword>
<evidence type="ECO:0000256" key="3">
    <source>
        <dbReference type="ARBA" id="ARBA00022771"/>
    </source>
</evidence>
<name>A0A9P7Z6F1_9HELO</name>
<evidence type="ECO:0000313" key="8">
    <source>
        <dbReference type="EMBL" id="KAG9246126.1"/>
    </source>
</evidence>
<feature type="compositionally biased region" description="Low complexity" evidence="6">
    <location>
        <begin position="498"/>
        <end position="509"/>
    </location>
</feature>
<feature type="domain" description="C2H2-type" evidence="7">
    <location>
        <begin position="324"/>
        <end position="351"/>
    </location>
</feature>
<evidence type="ECO:0000256" key="2">
    <source>
        <dbReference type="ARBA" id="ARBA00022737"/>
    </source>
</evidence>
<evidence type="ECO:0000313" key="9">
    <source>
        <dbReference type="Proteomes" id="UP000887226"/>
    </source>
</evidence>
<dbReference type="PROSITE" id="PS00028">
    <property type="entry name" value="ZINC_FINGER_C2H2_1"/>
    <property type="match status" value="4"/>
</dbReference>